<dbReference type="PRINTS" id="PR00111">
    <property type="entry name" value="ABHYDROLASE"/>
</dbReference>
<dbReference type="AlphaFoldDB" id="A0A932R0Y6"/>
<dbReference type="Gene3D" id="3.40.50.1820">
    <property type="entry name" value="alpha/beta hydrolase"/>
    <property type="match status" value="1"/>
</dbReference>
<evidence type="ECO:0000313" key="2">
    <source>
        <dbReference type="EMBL" id="MBI3630999.1"/>
    </source>
</evidence>
<dbReference type="EMBL" id="JACQCR010000033">
    <property type="protein sequence ID" value="MBI3630999.1"/>
    <property type="molecule type" value="Genomic_DNA"/>
</dbReference>
<sequence>MKVLVQNLAIEYRDEGVGPVMLFLHGWQDTLHTFDLLVPLLFPARRIIRVDLPGFGESETPGESWDLDGYVRFVRDFIRKLNISVDTLVGHSFGGRIVIKGEAAKELDPRRIILIASAGTVKRRTVRNAVIRALARIGKIVTSIPPLLFWREKLRARMYRLIGSDYMHAGVLKETFLKIIFEDLSASAKKMTTPALLIWGAEDTEILLSEGKSLSRLIRNSKFKVVNGAGHFVHREKPQEVTELMQEFLR</sequence>
<dbReference type="PANTHER" id="PTHR43798:SF33">
    <property type="entry name" value="HYDROLASE, PUTATIVE (AFU_ORTHOLOGUE AFUA_2G14860)-RELATED"/>
    <property type="match status" value="1"/>
</dbReference>
<dbReference type="InterPro" id="IPR050266">
    <property type="entry name" value="AB_hydrolase_sf"/>
</dbReference>
<dbReference type="PANTHER" id="PTHR43798">
    <property type="entry name" value="MONOACYLGLYCEROL LIPASE"/>
    <property type="match status" value="1"/>
</dbReference>
<comment type="caution">
    <text evidence="2">The sequence shown here is derived from an EMBL/GenBank/DDBJ whole genome shotgun (WGS) entry which is preliminary data.</text>
</comment>
<dbReference type="GO" id="GO:0016020">
    <property type="term" value="C:membrane"/>
    <property type="evidence" value="ECO:0007669"/>
    <property type="project" value="TreeGrafter"/>
</dbReference>
<organism evidence="2 3">
    <name type="scientific">Candidatus Sungiibacteriota bacterium</name>
    <dbReference type="NCBI Taxonomy" id="2750080"/>
    <lineage>
        <taxon>Bacteria</taxon>
        <taxon>Candidatus Sungiibacteriota</taxon>
    </lineage>
</organism>
<protein>
    <submittedName>
        <fullName evidence="2">Alpha/beta hydrolase</fullName>
    </submittedName>
</protein>
<gene>
    <name evidence="2" type="ORF">HY221_01545</name>
</gene>
<dbReference type="InterPro" id="IPR000073">
    <property type="entry name" value="AB_hydrolase_1"/>
</dbReference>
<proteinExistence type="predicted"/>
<keyword evidence="2" id="KW-0378">Hydrolase</keyword>
<evidence type="ECO:0000259" key="1">
    <source>
        <dbReference type="Pfam" id="PF12697"/>
    </source>
</evidence>
<feature type="domain" description="AB hydrolase-1" evidence="1">
    <location>
        <begin position="22"/>
        <end position="243"/>
    </location>
</feature>
<dbReference type="InterPro" id="IPR029058">
    <property type="entry name" value="AB_hydrolase_fold"/>
</dbReference>
<accession>A0A932R0Y6</accession>
<dbReference type="SUPFAM" id="SSF53474">
    <property type="entry name" value="alpha/beta-Hydrolases"/>
    <property type="match status" value="1"/>
</dbReference>
<dbReference type="GO" id="GO:0016787">
    <property type="term" value="F:hydrolase activity"/>
    <property type="evidence" value="ECO:0007669"/>
    <property type="project" value="UniProtKB-KW"/>
</dbReference>
<dbReference type="Pfam" id="PF12697">
    <property type="entry name" value="Abhydrolase_6"/>
    <property type="match status" value="1"/>
</dbReference>
<reference evidence="2" key="1">
    <citation type="submission" date="2020-07" db="EMBL/GenBank/DDBJ databases">
        <title>Huge and variable diversity of episymbiotic CPR bacteria and DPANN archaea in groundwater ecosystems.</title>
        <authorList>
            <person name="He C.Y."/>
            <person name="Keren R."/>
            <person name="Whittaker M."/>
            <person name="Farag I.F."/>
            <person name="Doudna J."/>
            <person name="Cate J.H.D."/>
            <person name="Banfield J.F."/>
        </authorList>
    </citation>
    <scope>NUCLEOTIDE SEQUENCE</scope>
    <source>
        <strain evidence="2">NC_groundwater_973_Pr1_S-0.2um_54_13</strain>
    </source>
</reference>
<name>A0A932R0Y6_9BACT</name>
<dbReference type="Proteomes" id="UP000753196">
    <property type="component" value="Unassembled WGS sequence"/>
</dbReference>
<evidence type="ECO:0000313" key="3">
    <source>
        <dbReference type="Proteomes" id="UP000753196"/>
    </source>
</evidence>